<evidence type="ECO:0000256" key="6">
    <source>
        <dbReference type="SAM" id="MobiDB-lite"/>
    </source>
</evidence>
<sequence>MISQWSLIVEALGRMSPLALIGALAAGMAGLGLWMLGWRALLAGFGAPLGVRATTRIMFLGQLGKYVPGSVWALLGQVELARPYGVSRVSSGSATIMAMATTVATGCVTAAVALPLTSADAAGRYWWALALAPFMLACLHPAIVTRALNLALRAVRRPPLERPVGGRAMLLAVLWTLAGWALFGVHMWLLLPEGSPALAAGAYALAYVVGFLVIFAPGGLGAREAALVLALAPVITRPDALVAALASRAVLTTADLIWAGIGALQPRPGNETAPAGLDPEEQLRPRGIPQ</sequence>
<keyword evidence="4 7" id="KW-1133">Transmembrane helix</keyword>
<evidence type="ECO:0000256" key="3">
    <source>
        <dbReference type="ARBA" id="ARBA00022692"/>
    </source>
</evidence>
<comment type="caution">
    <text evidence="8">The sequence shown here is derived from an EMBL/GenBank/DDBJ whole genome shotgun (WGS) entry which is preliminary data.</text>
</comment>
<name>A0ABP6QN73_9ACTN</name>
<keyword evidence="3 7" id="KW-0812">Transmembrane</keyword>
<dbReference type="Pfam" id="PF03706">
    <property type="entry name" value="LPG_synthase_TM"/>
    <property type="match status" value="1"/>
</dbReference>
<dbReference type="EMBL" id="BAAAUV010000036">
    <property type="protein sequence ID" value="GAA3238931.1"/>
    <property type="molecule type" value="Genomic_DNA"/>
</dbReference>
<evidence type="ECO:0000256" key="5">
    <source>
        <dbReference type="ARBA" id="ARBA00023136"/>
    </source>
</evidence>
<evidence type="ECO:0000256" key="1">
    <source>
        <dbReference type="ARBA" id="ARBA00004651"/>
    </source>
</evidence>
<comment type="subcellular location">
    <subcellularLocation>
        <location evidence="1">Cell membrane</location>
        <topology evidence="1">Multi-pass membrane protein</topology>
    </subcellularLocation>
</comment>
<evidence type="ECO:0000313" key="9">
    <source>
        <dbReference type="Proteomes" id="UP001501237"/>
    </source>
</evidence>
<dbReference type="Proteomes" id="UP001501237">
    <property type="component" value="Unassembled WGS sequence"/>
</dbReference>
<evidence type="ECO:0000256" key="7">
    <source>
        <dbReference type="SAM" id="Phobius"/>
    </source>
</evidence>
<feature type="transmembrane region" description="Helical" evidence="7">
    <location>
        <begin position="125"/>
        <end position="148"/>
    </location>
</feature>
<proteinExistence type="predicted"/>
<keyword evidence="9" id="KW-1185">Reference proteome</keyword>
<keyword evidence="5 7" id="KW-0472">Membrane</keyword>
<feature type="transmembrane region" description="Helical" evidence="7">
    <location>
        <begin position="96"/>
        <end position="119"/>
    </location>
</feature>
<keyword evidence="2" id="KW-1003">Cell membrane</keyword>
<feature type="transmembrane region" description="Helical" evidence="7">
    <location>
        <begin position="169"/>
        <end position="191"/>
    </location>
</feature>
<accession>A0ABP6QN73</accession>
<evidence type="ECO:0008006" key="10">
    <source>
        <dbReference type="Google" id="ProtNLM"/>
    </source>
</evidence>
<dbReference type="InterPro" id="IPR022791">
    <property type="entry name" value="L-PG_synthase/AglD"/>
</dbReference>
<evidence type="ECO:0000256" key="2">
    <source>
        <dbReference type="ARBA" id="ARBA00022475"/>
    </source>
</evidence>
<evidence type="ECO:0000256" key="4">
    <source>
        <dbReference type="ARBA" id="ARBA00022989"/>
    </source>
</evidence>
<organism evidence="8 9">
    <name type="scientific">Actinocorallia longicatena</name>
    <dbReference type="NCBI Taxonomy" id="111803"/>
    <lineage>
        <taxon>Bacteria</taxon>
        <taxon>Bacillati</taxon>
        <taxon>Actinomycetota</taxon>
        <taxon>Actinomycetes</taxon>
        <taxon>Streptosporangiales</taxon>
        <taxon>Thermomonosporaceae</taxon>
        <taxon>Actinocorallia</taxon>
    </lineage>
</organism>
<reference evidence="9" key="1">
    <citation type="journal article" date="2019" name="Int. J. Syst. Evol. Microbiol.">
        <title>The Global Catalogue of Microorganisms (GCM) 10K type strain sequencing project: providing services to taxonomists for standard genome sequencing and annotation.</title>
        <authorList>
            <consortium name="The Broad Institute Genomics Platform"/>
            <consortium name="The Broad Institute Genome Sequencing Center for Infectious Disease"/>
            <person name="Wu L."/>
            <person name="Ma J."/>
        </authorList>
    </citation>
    <scope>NUCLEOTIDE SEQUENCE [LARGE SCALE GENOMIC DNA]</scope>
    <source>
        <strain evidence="9">JCM 9377</strain>
    </source>
</reference>
<feature type="transmembrane region" description="Helical" evidence="7">
    <location>
        <begin position="197"/>
        <end position="216"/>
    </location>
</feature>
<evidence type="ECO:0000313" key="8">
    <source>
        <dbReference type="EMBL" id="GAA3238931.1"/>
    </source>
</evidence>
<feature type="transmembrane region" description="Helical" evidence="7">
    <location>
        <begin position="12"/>
        <end position="37"/>
    </location>
</feature>
<protein>
    <recommendedName>
        <fullName evidence="10">Flippase-like domain-containing protein</fullName>
    </recommendedName>
</protein>
<gene>
    <name evidence="8" type="ORF">GCM10010468_74790</name>
</gene>
<feature type="region of interest" description="Disordered" evidence="6">
    <location>
        <begin position="269"/>
        <end position="290"/>
    </location>
</feature>